<accession>A0A812RDN4</accession>
<dbReference type="PRINTS" id="PR02050">
    <property type="entry name" value="B14GALTRFASE"/>
</dbReference>
<name>A0A812RDN4_9DINO</name>
<keyword evidence="4" id="KW-1185">Reference proteome</keyword>
<feature type="domain" description="Galactosyltransferase C-terminal" evidence="2">
    <location>
        <begin position="69"/>
        <end position="125"/>
    </location>
</feature>
<dbReference type="Gene3D" id="3.90.550.10">
    <property type="entry name" value="Spore Coat Polysaccharide Biosynthesis Protein SpsA, Chain A"/>
    <property type="match status" value="1"/>
</dbReference>
<dbReference type="GO" id="GO:0005975">
    <property type="term" value="P:carbohydrate metabolic process"/>
    <property type="evidence" value="ECO:0007669"/>
    <property type="project" value="InterPro"/>
</dbReference>
<dbReference type="EMBL" id="CAJNDS010002325">
    <property type="protein sequence ID" value="CAE7433039.1"/>
    <property type="molecule type" value="Genomic_DNA"/>
</dbReference>
<reference evidence="3" key="1">
    <citation type="submission" date="2021-02" db="EMBL/GenBank/DDBJ databases">
        <authorList>
            <person name="Dougan E. K."/>
            <person name="Rhodes N."/>
            <person name="Thang M."/>
            <person name="Chan C."/>
        </authorList>
    </citation>
    <scope>NUCLEOTIDE SEQUENCE</scope>
</reference>
<gene>
    <name evidence="3" type="primary">B4GALT4</name>
    <name evidence="3" type="ORF">SNAT2548_LOCUS23516</name>
</gene>
<sequence>MVVIEQADEEKFNRGKLLNIGALWCCSHFRDTANVQICLHDVDTVPAPMLVPFYCHGRPGECVHLGWINRKYDYPTFFGGVCAMSLSDFLLAGGFPNHFWGWGREDDVLHSRLCCLARCRVLIPDAEAGMSFIGDAAGGPTRAESDNHITMAHILGQDNIFDIPEFCVASTQELAEQATSICVMLHGKRCEYNDLMET</sequence>
<organism evidence="3 4">
    <name type="scientific">Symbiodinium natans</name>
    <dbReference type="NCBI Taxonomy" id="878477"/>
    <lineage>
        <taxon>Eukaryota</taxon>
        <taxon>Sar</taxon>
        <taxon>Alveolata</taxon>
        <taxon>Dinophyceae</taxon>
        <taxon>Suessiales</taxon>
        <taxon>Symbiodiniaceae</taxon>
        <taxon>Symbiodinium</taxon>
    </lineage>
</organism>
<keyword evidence="1" id="KW-0808">Transferase</keyword>
<evidence type="ECO:0000313" key="4">
    <source>
        <dbReference type="Proteomes" id="UP000604046"/>
    </source>
</evidence>
<protein>
    <submittedName>
        <fullName evidence="3">B4GALT4 protein</fullName>
    </submittedName>
</protein>
<dbReference type="Pfam" id="PF02709">
    <property type="entry name" value="Glyco_transf_7C"/>
    <property type="match status" value="1"/>
</dbReference>
<dbReference type="AlphaFoldDB" id="A0A812RDN4"/>
<dbReference type="GO" id="GO:0005794">
    <property type="term" value="C:Golgi apparatus"/>
    <property type="evidence" value="ECO:0007669"/>
    <property type="project" value="TreeGrafter"/>
</dbReference>
<dbReference type="UniPathway" id="UPA00378"/>
<evidence type="ECO:0000259" key="2">
    <source>
        <dbReference type="Pfam" id="PF02709"/>
    </source>
</evidence>
<dbReference type="Proteomes" id="UP000604046">
    <property type="component" value="Unassembled WGS sequence"/>
</dbReference>
<dbReference type="InterPro" id="IPR003859">
    <property type="entry name" value="Galactosyl_T"/>
</dbReference>
<proteinExistence type="predicted"/>
<dbReference type="GO" id="GO:0008378">
    <property type="term" value="F:galactosyltransferase activity"/>
    <property type="evidence" value="ECO:0007669"/>
    <property type="project" value="TreeGrafter"/>
</dbReference>
<dbReference type="PANTHER" id="PTHR19300">
    <property type="entry name" value="BETA-1,4-GALACTOSYLTRANSFERASE"/>
    <property type="match status" value="1"/>
</dbReference>
<evidence type="ECO:0000256" key="1">
    <source>
        <dbReference type="ARBA" id="ARBA00022679"/>
    </source>
</evidence>
<dbReference type="SUPFAM" id="SSF53448">
    <property type="entry name" value="Nucleotide-diphospho-sugar transferases"/>
    <property type="match status" value="1"/>
</dbReference>
<dbReference type="PANTHER" id="PTHR19300:SF57">
    <property type="entry name" value="BETA-1,4-N-ACETYLGALACTOSAMINYLTRANSFERASE"/>
    <property type="match status" value="1"/>
</dbReference>
<comment type="caution">
    <text evidence="3">The sequence shown here is derived from an EMBL/GenBank/DDBJ whole genome shotgun (WGS) entry which is preliminary data.</text>
</comment>
<evidence type="ECO:0000313" key="3">
    <source>
        <dbReference type="EMBL" id="CAE7433039.1"/>
    </source>
</evidence>
<dbReference type="OrthoDB" id="6020664at2759"/>
<dbReference type="InterPro" id="IPR027791">
    <property type="entry name" value="Galactosyl_T_C"/>
</dbReference>
<dbReference type="InterPro" id="IPR029044">
    <property type="entry name" value="Nucleotide-diphossugar_trans"/>
</dbReference>
<feature type="non-terminal residue" evidence="3">
    <location>
        <position position="1"/>
    </location>
</feature>